<dbReference type="InterPro" id="IPR003593">
    <property type="entry name" value="AAA+_ATPase"/>
</dbReference>
<proteinExistence type="predicted"/>
<feature type="domain" description="AAA+ ATPase" evidence="2">
    <location>
        <begin position="454"/>
        <end position="578"/>
    </location>
</feature>
<dbReference type="PANTHER" id="PTHR46411:SF3">
    <property type="entry name" value="AAA+ ATPASE DOMAIN-CONTAINING PROTEIN"/>
    <property type="match status" value="1"/>
</dbReference>
<keyword evidence="3" id="KW-0378">Hydrolase</keyword>
<evidence type="ECO:0000259" key="2">
    <source>
        <dbReference type="SMART" id="SM00382"/>
    </source>
</evidence>
<feature type="region of interest" description="Disordered" evidence="1">
    <location>
        <begin position="1"/>
        <end position="23"/>
    </location>
</feature>
<dbReference type="InterPro" id="IPR054289">
    <property type="entry name" value="DUF7025"/>
</dbReference>
<name>A0A6A5U600_9PLEO</name>
<dbReference type="OrthoDB" id="10042665at2759"/>
<dbReference type="Pfam" id="PF22942">
    <property type="entry name" value="DUF7025"/>
    <property type="match status" value="1"/>
</dbReference>
<dbReference type="Pfam" id="PF00004">
    <property type="entry name" value="AAA"/>
    <property type="match status" value="1"/>
</dbReference>
<protein>
    <submittedName>
        <fullName evidence="3">P-loop containing nucleoside triphosphate hydrolase protein</fullName>
    </submittedName>
</protein>
<sequence length="669" mass="75245">MSAAPPTTFGPIEATSREPTAPTGSLSSIYTIYKDPYRDRWTLEYPVRAEPPVEDAISAQHALVARYKLSKSPCKALDLKSIVVQSPLLKKALGRILKGYAGVTTRLERLEFNQPFECFVHRWEELEAEITTQKEAGDSLSTECLTHLQLLHSTLETEIGPVLREKKDLISHNVASFQKLWTIFELGSLIYHSTDGHDRVYRLKVAKMDNVNGSKVYKLDCQYVDFDGTKFGYREKTINITEFRGTKRITKLEAYPLIFHPEYQSVKERLIQRGRMFEMYRGYHFVGYDGIAIGEVSRGKQKYTIQSRIIIDAYSFSRYNSKISLEYFEVPEVFQDLPVTTDGSDVDEDCVMLDENGSEKKTPVGVRPVPTPECRFALTEKQHLLANAKVRGYSLRDKKWFSFFIDNIADIEWNESAFSSLVAPQEQKDLILSFAESQAKNKGSFDDYIQGKGKGIIMLLAGPPGVGKTLTAESVAESMKAPLYSIGAADLGSKPSSLENNLHDILEMCSKWNAVLLLDEADVFMEARSTSDLDRNKLVAIFLRLLEYFSGILFLTTNRLENMDAAFESRIHLTLNYTELDKASRKHIWTTFLALCAGGFSEVELERLSRERLNGRQIKNVVKMAGLLAESEGVEVGMKQVETVLGLRRRGERRGGVGVGVGGLFGGGE</sequence>
<dbReference type="GO" id="GO:0016887">
    <property type="term" value="F:ATP hydrolysis activity"/>
    <property type="evidence" value="ECO:0007669"/>
    <property type="project" value="InterPro"/>
</dbReference>
<dbReference type="SMART" id="SM00382">
    <property type="entry name" value="AAA"/>
    <property type="match status" value="1"/>
</dbReference>
<evidence type="ECO:0000313" key="4">
    <source>
        <dbReference type="Proteomes" id="UP000800035"/>
    </source>
</evidence>
<dbReference type="Gene3D" id="3.40.50.300">
    <property type="entry name" value="P-loop containing nucleotide triphosphate hydrolases"/>
    <property type="match status" value="1"/>
</dbReference>
<organism evidence="3 4">
    <name type="scientific">Byssothecium circinans</name>
    <dbReference type="NCBI Taxonomy" id="147558"/>
    <lineage>
        <taxon>Eukaryota</taxon>
        <taxon>Fungi</taxon>
        <taxon>Dikarya</taxon>
        <taxon>Ascomycota</taxon>
        <taxon>Pezizomycotina</taxon>
        <taxon>Dothideomycetes</taxon>
        <taxon>Pleosporomycetidae</taxon>
        <taxon>Pleosporales</taxon>
        <taxon>Massarineae</taxon>
        <taxon>Massarinaceae</taxon>
        <taxon>Byssothecium</taxon>
    </lineage>
</organism>
<dbReference type="Proteomes" id="UP000800035">
    <property type="component" value="Unassembled WGS sequence"/>
</dbReference>
<dbReference type="GO" id="GO:0005524">
    <property type="term" value="F:ATP binding"/>
    <property type="evidence" value="ECO:0007669"/>
    <property type="project" value="InterPro"/>
</dbReference>
<evidence type="ECO:0000313" key="3">
    <source>
        <dbReference type="EMBL" id="KAF1958426.1"/>
    </source>
</evidence>
<gene>
    <name evidence="3" type="ORF">CC80DRAFT_592124</name>
</gene>
<dbReference type="PANTHER" id="PTHR46411">
    <property type="entry name" value="FAMILY ATPASE, PUTATIVE-RELATED"/>
    <property type="match status" value="1"/>
</dbReference>
<dbReference type="InterPro" id="IPR027417">
    <property type="entry name" value="P-loop_NTPase"/>
</dbReference>
<dbReference type="SUPFAM" id="SSF52540">
    <property type="entry name" value="P-loop containing nucleoside triphosphate hydrolases"/>
    <property type="match status" value="1"/>
</dbReference>
<evidence type="ECO:0000256" key="1">
    <source>
        <dbReference type="SAM" id="MobiDB-lite"/>
    </source>
</evidence>
<dbReference type="EMBL" id="ML976987">
    <property type="protein sequence ID" value="KAF1958426.1"/>
    <property type="molecule type" value="Genomic_DNA"/>
</dbReference>
<dbReference type="AlphaFoldDB" id="A0A6A5U600"/>
<dbReference type="InterPro" id="IPR003959">
    <property type="entry name" value="ATPase_AAA_core"/>
</dbReference>
<reference evidence="3" key="1">
    <citation type="journal article" date="2020" name="Stud. Mycol.">
        <title>101 Dothideomycetes genomes: a test case for predicting lifestyles and emergence of pathogens.</title>
        <authorList>
            <person name="Haridas S."/>
            <person name="Albert R."/>
            <person name="Binder M."/>
            <person name="Bloem J."/>
            <person name="Labutti K."/>
            <person name="Salamov A."/>
            <person name="Andreopoulos B."/>
            <person name="Baker S."/>
            <person name="Barry K."/>
            <person name="Bills G."/>
            <person name="Bluhm B."/>
            <person name="Cannon C."/>
            <person name="Castanera R."/>
            <person name="Culley D."/>
            <person name="Daum C."/>
            <person name="Ezra D."/>
            <person name="Gonzalez J."/>
            <person name="Henrissat B."/>
            <person name="Kuo A."/>
            <person name="Liang C."/>
            <person name="Lipzen A."/>
            <person name="Lutzoni F."/>
            <person name="Magnuson J."/>
            <person name="Mondo S."/>
            <person name="Nolan M."/>
            <person name="Ohm R."/>
            <person name="Pangilinan J."/>
            <person name="Park H.-J."/>
            <person name="Ramirez L."/>
            <person name="Alfaro M."/>
            <person name="Sun H."/>
            <person name="Tritt A."/>
            <person name="Yoshinaga Y."/>
            <person name="Zwiers L.-H."/>
            <person name="Turgeon B."/>
            <person name="Goodwin S."/>
            <person name="Spatafora J."/>
            <person name="Crous P."/>
            <person name="Grigoriev I."/>
        </authorList>
    </citation>
    <scope>NUCLEOTIDE SEQUENCE</scope>
    <source>
        <strain evidence="3">CBS 675.92</strain>
    </source>
</reference>
<accession>A0A6A5U600</accession>
<keyword evidence="4" id="KW-1185">Reference proteome</keyword>
<dbReference type="CDD" id="cd19481">
    <property type="entry name" value="RecA-like_protease"/>
    <property type="match status" value="1"/>
</dbReference>